<gene>
    <name evidence="2" type="primary">20344929</name>
    <name evidence="1" type="ORF">GGTG_04471</name>
</gene>
<reference evidence="3" key="1">
    <citation type="submission" date="2010-07" db="EMBL/GenBank/DDBJ databases">
        <title>The genome sequence of Gaeumannomyces graminis var. tritici strain R3-111a-1.</title>
        <authorList>
            <consortium name="The Broad Institute Genome Sequencing Platform"/>
            <person name="Ma L.-J."/>
            <person name="Dead R."/>
            <person name="Young S."/>
            <person name="Zeng Q."/>
            <person name="Koehrsen M."/>
            <person name="Alvarado L."/>
            <person name="Berlin A."/>
            <person name="Chapman S.B."/>
            <person name="Chen Z."/>
            <person name="Freedman E."/>
            <person name="Gellesch M."/>
            <person name="Goldberg J."/>
            <person name="Griggs A."/>
            <person name="Gujja S."/>
            <person name="Heilman E.R."/>
            <person name="Heiman D."/>
            <person name="Hepburn T."/>
            <person name="Howarth C."/>
            <person name="Jen D."/>
            <person name="Larson L."/>
            <person name="Mehta T."/>
            <person name="Neiman D."/>
            <person name="Pearson M."/>
            <person name="Roberts A."/>
            <person name="Saif S."/>
            <person name="Shea T."/>
            <person name="Shenoy N."/>
            <person name="Sisk P."/>
            <person name="Stolte C."/>
            <person name="Sykes S."/>
            <person name="Walk T."/>
            <person name="White J."/>
            <person name="Yandava C."/>
            <person name="Haas B."/>
            <person name="Nusbaum C."/>
            <person name="Birren B."/>
        </authorList>
    </citation>
    <scope>NUCLEOTIDE SEQUENCE [LARGE SCALE GENOMIC DNA]</scope>
    <source>
        <strain evidence="3">R3-111a-1</strain>
    </source>
</reference>
<dbReference type="AlphaFoldDB" id="J3NT72"/>
<keyword evidence="3" id="KW-1185">Reference proteome</keyword>
<evidence type="ECO:0000313" key="3">
    <source>
        <dbReference type="Proteomes" id="UP000006039"/>
    </source>
</evidence>
<name>J3NT72_GAET3</name>
<reference evidence="2" key="4">
    <citation type="journal article" date="2015" name="G3 (Bethesda)">
        <title>Genome sequences of three phytopathogenic species of the Magnaporthaceae family of fungi.</title>
        <authorList>
            <person name="Okagaki L.H."/>
            <person name="Nunes C.C."/>
            <person name="Sailsbery J."/>
            <person name="Clay B."/>
            <person name="Brown D."/>
            <person name="John T."/>
            <person name="Oh Y."/>
            <person name="Young N."/>
            <person name="Fitzgerald M."/>
            <person name="Haas B.J."/>
            <person name="Zeng Q."/>
            <person name="Young S."/>
            <person name="Adiconis X."/>
            <person name="Fan L."/>
            <person name="Levin J.Z."/>
            <person name="Mitchell T.K."/>
            <person name="Okubara P.A."/>
            <person name="Farman M.L."/>
            <person name="Kohn L.M."/>
            <person name="Birren B."/>
            <person name="Ma L.-J."/>
            <person name="Dean R.A."/>
        </authorList>
    </citation>
    <scope>NUCLEOTIDE SEQUENCE</scope>
    <source>
        <strain evidence="2">R3-111a-1</strain>
    </source>
</reference>
<evidence type="ECO:0000313" key="2">
    <source>
        <dbReference type="EnsemblFungi" id="EJT79387"/>
    </source>
</evidence>
<dbReference type="VEuPathDB" id="FungiDB:GGTG_04471"/>
<accession>J3NT72</accession>
<protein>
    <recommendedName>
        <fullName evidence="4">Retrotransposon gag domain-containing protein</fullName>
    </recommendedName>
</protein>
<evidence type="ECO:0000313" key="1">
    <source>
        <dbReference type="EMBL" id="EJT79387.1"/>
    </source>
</evidence>
<dbReference type="GeneID" id="20344929"/>
<reference evidence="1" key="2">
    <citation type="submission" date="2010-07" db="EMBL/GenBank/DDBJ databases">
        <authorList>
            <consortium name="The Broad Institute Genome Sequencing Platform"/>
            <consortium name="Broad Institute Genome Sequencing Center for Infectious Disease"/>
            <person name="Ma L.-J."/>
            <person name="Dead R."/>
            <person name="Young S."/>
            <person name="Zeng Q."/>
            <person name="Koehrsen M."/>
            <person name="Alvarado L."/>
            <person name="Berlin A."/>
            <person name="Chapman S.B."/>
            <person name="Chen Z."/>
            <person name="Freedman E."/>
            <person name="Gellesch M."/>
            <person name="Goldberg J."/>
            <person name="Griggs A."/>
            <person name="Gujja S."/>
            <person name="Heilman E.R."/>
            <person name="Heiman D."/>
            <person name="Hepburn T."/>
            <person name="Howarth C."/>
            <person name="Jen D."/>
            <person name="Larson L."/>
            <person name="Mehta T."/>
            <person name="Neiman D."/>
            <person name="Pearson M."/>
            <person name="Roberts A."/>
            <person name="Saif S."/>
            <person name="Shea T."/>
            <person name="Shenoy N."/>
            <person name="Sisk P."/>
            <person name="Stolte C."/>
            <person name="Sykes S."/>
            <person name="Walk T."/>
            <person name="White J."/>
            <person name="Yandava C."/>
            <person name="Haas B."/>
            <person name="Nusbaum C."/>
            <person name="Birren B."/>
        </authorList>
    </citation>
    <scope>NUCLEOTIDE SEQUENCE</scope>
    <source>
        <strain evidence="1">R3-111a-1</strain>
    </source>
</reference>
<organism evidence="1">
    <name type="scientific">Gaeumannomyces tritici (strain R3-111a-1)</name>
    <name type="common">Wheat and barley take-all root rot fungus</name>
    <name type="synonym">Gaeumannomyces graminis var. tritici</name>
    <dbReference type="NCBI Taxonomy" id="644352"/>
    <lineage>
        <taxon>Eukaryota</taxon>
        <taxon>Fungi</taxon>
        <taxon>Dikarya</taxon>
        <taxon>Ascomycota</taxon>
        <taxon>Pezizomycotina</taxon>
        <taxon>Sordariomycetes</taxon>
        <taxon>Sordariomycetidae</taxon>
        <taxon>Magnaporthales</taxon>
        <taxon>Magnaporthaceae</taxon>
        <taxon>Gaeumannomyces</taxon>
    </lineage>
</organism>
<dbReference type="HOGENOM" id="CLU_990590_0_0_1"/>
<proteinExistence type="predicted"/>
<dbReference type="EnsemblFungi" id="EJT79387">
    <property type="protein sequence ID" value="EJT79387"/>
    <property type="gene ID" value="GGTG_04471"/>
</dbReference>
<evidence type="ECO:0008006" key="4">
    <source>
        <dbReference type="Google" id="ProtNLM"/>
    </source>
</evidence>
<dbReference type="RefSeq" id="XP_009220532.1">
    <property type="nucleotide sequence ID" value="XM_009222268.1"/>
</dbReference>
<reference evidence="2" key="5">
    <citation type="submission" date="2018-04" db="UniProtKB">
        <authorList>
            <consortium name="EnsemblFungi"/>
        </authorList>
    </citation>
    <scope>IDENTIFICATION</scope>
    <source>
        <strain evidence="2">R3-111a-1</strain>
    </source>
</reference>
<dbReference type="Proteomes" id="UP000006039">
    <property type="component" value="Unassembled WGS sequence"/>
</dbReference>
<dbReference type="EMBL" id="GL385396">
    <property type="protein sequence ID" value="EJT79387.1"/>
    <property type="molecule type" value="Genomic_DNA"/>
</dbReference>
<sequence>MAETSRKAEAKPSRIIRIGDREFDFDRKAQDDAAAFRNVPKTSIKTYKFPAPQPQEGVVQPMWADFLEGYDKSEEGIKIVFADFSKFGERLVDVFSQVDEVRVDERELLQLKQRGTASTYVAEYLRLVTKVEKAYVCRELSEATFRETILAFLGKRGYIPPGDESDKDAPPDYFNYMEERNRKDGPRIKWLICDPPGLESITGWRFRRFTADSVLTFCGVLAANNRHSESTMLLEFVLTQGVCDEPTRLGSNRRTAEAASVVRQLEDLKTAKEKEQEKDRK</sequence>
<reference evidence="1" key="3">
    <citation type="submission" date="2010-09" db="EMBL/GenBank/DDBJ databases">
        <title>Annotation of Gaeumannomyces graminis var. tritici R3-111a-1.</title>
        <authorList>
            <consortium name="The Broad Institute Genome Sequencing Platform"/>
            <person name="Ma L.-J."/>
            <person name="Dead R."/>
            <person name="Young S.K."/>
            <person name="Zeng Q."/>
            <person name="Gargeya S."/>
            <person name="Fitzgerald M."/>
            <person name="Haas B."/>
            <person name="Abouelleil A."/>
            <person name="Alvarado L."/>
            <person name="Arachchi H.M."/>
            <person name="Berlin A."/>
            <person name="Brown A."/>
            <person name="Chapman S.B."/>
            <person name="Chen Z."/>
            <person name="Dunbar C."/>
            <person name="Freedman E."/>
            <person name="Gearin G."/>
            <person name="Gellesch M."/>
            <person name="Goldberg J."/>
            <person name="Griggs A."/>
            <person name="Gujja S."/>
            <person name="Heiman D."/>
            <person name="Howarth C."/>
            <person name="Larson L."/>
            <person name="Lui A."/>
            <person name="MacDonald P.J.P."/>
            <person name="Mehta T."/>
            <person name="Montmayeur A."/>
            <person name="Murphy C."/>
            <person name="Neiman D."/>
            <person name="Pearson M."/>
            <person name="Priest M."/>
            <person name="Roberts A."/>
            <person name="Saif S."/>
            <person name="Shea T."/>
            <person name="Shenoy N."/>
            <person name="Sisk P."/>
            <person name="Stolte C."/>
            <person name="Sykes S."/>
            <person name="Yandava C."/>
            <person name="Wortman J."/>
            <person name="Nusbaum C."/>
            <person name="Birren B."/>
        </authorList>
    </citation>
    <scope>NUCLEOTIDE SEQUENCE</scope>
    <source>
        <strain evidence="1">R3-111a-1</strain>
    </source>
</reference>